<sequence length="90" mass="9883">MNIFVGNLSYRMQENELEATFALHGDVQSAKIVLDRESGRSRGFGFVEMPNAVEGKAAISALNGQEMGGRSLVVNEAKPRQPGAPRRREH</sequence>
<evidence type="ECO:0000259" key="3">
    <source>
        <dbReference type="PROSITE" id="PS50102"/>
    </source>
</evidence>
<dbReference type="CDD" id="cd21608">
    <property type="entry name" value="RRM2_NsCP33_like"/>
    <property type="match status" value="1"/>
</dbReference>
<dbReference type="Gene3D" id="3.30.70.330">
    <property type="match status" value="1"/>
</dbReference>
<comment type="caution">
    <text evidence="4">The sequence shown here is derived from an EMBL/GenBank/DDBJ whole genome shotgun (WGS) entry which is preliminary data.</text>
</comment>
<dbReference type="EMBL" id="JADEYS010000004">
    <property type="protein sequence ID" value="MBE9396683.1"/>
    <property type="molecule type" value="Genomic_DNA"/>
</dbReference>
<reference evidence="4" key="1">
    <citation type="submission" date="2020-10" db="EMBL/GenBank/DDBJ databases">
        <title>Bacterium isolated from coastal waters sediment.</title>
        <authorList>
            <person name="Chen R.-J."/>
            <person name="Lu D.-C."/>
            <person name="Zhu K.-L."/>
            <person name="Du Z.-J."/>
        </authorList>
    </citation>
    <scope>NUCLEOTIDE SEQUENCE</scope>
    <source>
        <strain evidence="4">N1Y112</strain>
    </source>
</reference>
<evidence type="ECO:0000256" key="1">
    <source>
        <dbReference type="ARBA" id="ARBA00022884"/>
    </source>
</evidence>
<dbReference type="InterPro" id="IPR048289">
    <property type="entry name" value="RRM2_NsCP33-like"/>
</dbReference>
<accession>A0A8J7FG27</accession>
<proteinExistence type="predicted"/>
<protein>
    <submittedName>
        <fullName evidence="4">RNA-binding protein</fullName>
    </submittedName>
</protein>
<dbReference type="InterPro" id="IPR012677">
    <property type="entry name" value="Nucleotide-bd_a/b_plait_sf"/>
</dbReference>
<dbReference type="AlphaFoldDB" id="A0A8J7FG27"/>
<dbReference type="Pfam" id="PF00076">
    <property type="entry name" value="RRM_1"/>
    <property type="match status" value="1"/>
</dbReference>
<dbReference type="PANTHER" id="PTHR48027">
    <property type="entry name" value="HETEROGENEOUS NUCLEAR RIBONUCLEOPROTEIN 87F-RELATED"/>
    <property type="match status" value="1"/>
</dbReference>
<feature type="region of interest" description="Disordered" evidence="2">
    <location>
        <begin position="69"/>
        <end position="90"/>
    </location>
</feature>
<keyword evidence="1" id="KW-0694">RNA-binding</keyword>
<dbReference type="InterPro" id="IPR035979">
    <property type="entry name" value="RBD_domain_sf"/>
</dbReference>
<dbReference type="GO" id="GO:0003723">
    <property type="term" value="F:RNA binding"/>
    <property type="evidence" value="ECO:0007669"/>
    <property type="project" value="UniProtKB-KW"/>
</dbReference>
<dbReference type="RefSeq" id="WP_193952237.1">
    <property type="nucleotide sequence ID" value="NZ_JADEYS010000004.1"/>
</dbReference>
<evidence type="ECO:0000313" key="5">
    <source>
        <dbReference type="Proteomes" id="UP000640333"/>
    </source>
</evidence>
<dbReference type="InterPro" id="IPR000504">
    <property type="entry name" value="RRM_dom"/>
</dbReference>
<dbReference type="SMART" id="SM00360">
    <property type="entry name" value="RRM"/>
    <property type="match status" value="1"/>
</dbReference>
<keyword evidence="5" id="KW-1185">Reference proteome</keyword>
<dbReference type="SUPFAM" id="SSF54928">
    <property type="entry name" value="RNA-binding domain, RBD"/>
    <property type="match status" value="1"/>
</dbReference>
<dbReference type="InterPro" id="IPR052462">
    <property type="entry name" value="SLIRP/GR-RBP-like"/>
</dbReference>
<dbReference type="Proteomes" id="UP000640333">
    <property type="component" value="Unassembled WGS sequence"/>
</dbReference>
<organism evidence="4 5">
    <name type="scientific">Pontibacterium sinense</name>
    <dbReference type="NCBI Taxonomy" id="2781979"/>
    <lineage>
        <taxon>Bacteria</taxon>
        <taxon>Pseudomonadati</taxon>
        <taxon>Pseudomonadota</taxon>
        <taxon>Gammaproteobacteria</taxon>
        <taxon>Oceanospirillales</taxon>
        <taxon>Oceanospirillaceae</taxon>
        <taxon>Pontibacterium</taxon>
    </lineage>
</organism>
<evidence type="ECO:0000313" key="4">
    <source>
        <dbReference type="EMBL" id="MBE9396683.1"/>
    </source>
</evidence>
<evidence type="ECO:0000256" key="2">
    <source>
        <dbReference type="SAM" id="MobiDB-lite"/>
    </source>
</evidence>
<name>A0A8J7FG27_9GAMM</name>
<dbReference type="PROSITE" id="PS50102">
    <property type="entry name" value="RRM"/>
    <property type="match status" value="1"/>
</dbReference>
<gene>
    <name evidence="4" type="ORF">IOQ59_05340</name>
</gene>
<feature type="domain" description="RRM" evidence="3">
    <location>
        <begin position="1"/>
        <end position="79"/>
    </location>
</feature>